<evidence type="ECO:0000256" key="5">
    <source>
        <dbReference type="ARBA" id="ARBA00023125"/>
    </source>
</evidence>
<evidence type="ECO:0000256" key="6">
    <source>
        <dbReference type="ARBA" id="ARBA00023242"/>
    </source>
</evidence>
<dbReference type="EnsemblMetazoa" id="AALFPA23_009587.R13242">
    <property type="protein sequence ID" value="AALFPA23_009587.P13242"/>
    <property type="gene ID" value="AALFPA23_009587"/>
</dbReference>
<reference evidence="11" key="1">
    <citation type="journal article" date="2015" name="Proc. Natl. Acad. Sci. U.S.A.">
        <title>Genome sequence of the Asian Tiger mosquito, Aedes albopictus, reveals insights into its biology, genetics, and evolution.</title>
        <authorList>
            <person name="Chen X.G."/>
            <person name="Jiang X."/>
            <person name="Gu J."/>
            <person name="Xu M."/>
            <person name="Wu Y."/>
            <person name="Deng Y."/>
            <person name="Zhang C."/>
            <person name="Bonizzoni M."/>
            <person name="Dermauw W."/>
            <person name="Vontas J."/>
            <person name="Armbruster P."/>
            <person name="Huang X."/>
            <person name="Yang Y."/>
            <person name="Zhang H."/>
            <person name="He W."/>
            <person name="Peng H."/>
            <person name="Liu Y."/>
            <person name="Wu K."/>
            <person name="Chen J."/>
            <person name="Lirakis M."/>
            <person name="Topalis P."/>
            <person name="Van Leeuwen T."/>
            <person name="Hall A.B."/>
            <person name="Jiang X."/>
            <person name="Thorpe C."/>
            <person name="Mueller R.L."/>
            <person name="Sun C."/>
            <person name="Waterhouse R.M."/>
            <person name="Yan G."/>
            <person name="Tu Z.J."/>
            <person name="Fang X."/>
            <person name="James A.A."/>
        </authorList>
    </citation>
    <scope>NUCLEOTIDE SEQUENCE [LARGE SCALE GENOMIC DNA]</scope>
    <source>
        <strain evidence="11">Foshan</strain>
    </source>
</reference>
<dbReference type="InterPro" id="IPR007125">
    <property type="entry name" value="H2A/H2B/H3"/>
</dbReference>
<evidence type="ECO:0000313" key="11">
    <source>
        <dbReference type="Proteomes" id="UP000069940"/>
    </source>
</evidence>
<sequence length="190" mass="21899">MPRRVRPPQRHVTAAKLSTLKPKAAAEKAAEAAPEPPAKPAKAPSLPKQQKVSVPPRATRRSRSESRISSNSSDDDYQPSIRVRNASESRFDRSRQDVQILQDIHRLQSTTQLLIPKLPFARVIREVLMQYMYRDFRITPECLCAIQEAAEMYMVQVFEDSYRCCLHRSRVTLGVPDMKLALYLREKWRP</sequence>
<dbReference type="PANTHER" id="PTHR45810">
    <property type="entry name" value="HISTONE H3.2"/>
    <property type="match status" value="1"/>
</dbReference>
<evidence type="ECO:0000256" key="3">
    <source>
        <dbReference type="ARBA" id="ARBA00010343"/>
    </source>
</evidence>
<reference evidence="10" key="2">
    <citation type="submission" date="2025-05" db="UniProtKB">
        <authorList>
            <consortium name="EnsemblMetazoa"/>
        </authorList>
    </citation>
    <scope>IDENTIFICATION</scope>
    <source>
        <strain evidence="10">Foshan</strain>
    </source>
</reference>
<keyword evidence="6" id="KW-0539">Nucleus</keyword>
<name>A0ABM1YJ21_AEDAL</name>
<proteinExistence type="inferred from homology"/>
<keyword evidence="7" id="KW-0544">Nucleosome core</keyword>
<keyword evidence="11" id="KW-1185">Reference proteome</keyword>
<protein>
    <submittedName>
        <fullName evidence="10">Histone H2A/H2B/H3 domain-containing protein</fullName>
    </submittedName>
</protein>
<feature type="region of interest" description="Disordered" evidence="8">
    <location>
        <begin position="1"/>
        <end position="94"/>
    </location>
</feature>
<dbReference type="InterPro" id="IPR009072">
    <property type="entry name" value="Histone-fold"/>
</dbReference>
<evidence type="ECO:0000313" key="10">
    <source>
        <dbReference type="EnsemblMetazoa" id="AALFPA23_009587.P13242"/>
    </source>
</evidence>
<evidence type="ECO:0000256" key="8">
    <source>
        <dbReference type="SAM" id="MobiDB-lite"/>
    </source>
</evidence>
<evidence type="ECO:0000256" key="1">
    <source>
        <dbReference type="ARBA" id="ARBA00004123"/>
    </source>
</evidence>
<dbReference type="InterPro" id="IPR000164">
    <property type="entry name" value="Histone_H3/CENP-A"/>
</dbReference>
<dbReference type="RefSeq" id="XP_019538450.3">
    <property type="nucleotide sequence ID" value="XM_019682905.4"/>
</dbReference>
<keyword evidence="5" id="KW-0238">DNA-binding</keyword>
<feature type="domain" description="Core Histone H2A/H2B/H3" evidence="9">
    <location>
        <begin position="99"/>
        <end position="184"/>
    </location>
</feature>
<dbReference type="Pfam" id="PF00125">
    <property type="entry name" value="Histone"/>
    <property type="match status" value="1"/>
</dbReference>
<dbReference type="SUPFAM" id="SSF47113">
    <property type="entry name" value="Histone-fold"/>
    <property type="match status" value="1"/>
</dbReference>
<dbReference type="Gene3D" id="1.10.20.10">
    <property type="entry name" value="Histone, subunit A"/>
    <property type="match status" value="1"/>
</dbReference>
<dbReference type="SMART" id="SM00428">
    <property type="entry name" value="H3"/>
    <property type="match status" value="1"/>
</dbReference>
<accession>A0ABM1YJ21</accession>
<evidence type="ECO:0000256" key="7">
    <source>
        <dbReference type="ARBA" id="ARBA00023269"/>
    </source>
</evidence>
<organism evidence="10 11">
    <name type="scientific">Aedes albopictus</name>
    <name type="common">Asian tiger mosquito</name>
    <name type="synonym">Stegomyia albopicta</name>
    <dbReference type="NCBI Taxonomy" id="7160"/>
    <lineage>
        <taxon>Eukaryota</taxon>
        <taxon>Metazoa</taxon>
        <taxon>Ecdysozoa</taxon>
        <taxon>Arthropoda</taxon>
        <taxon>Hexapoda</taxon>
        <taxon>Insecta</taxon>
        <taxon>Pterygota</taxon>
        <taxon>Neoptera</taxon>
        <taxon>Endopterygota</taxon>
        <taxon>Diptera</taxon>
        <taxon>Nematocera</taxon>
        <taxon>Culicoidea</taxon>
        <taxon>Culicidae</taxon>
        <taxon>Culicinae</taxon>
        <taxon>Aedini</taxon>
        <taxon>Aedes</taxon>
        <taxon>Stegomyia</taxon>
    </lineage>
</organism>
<dbReference type="CDD" id="cd22911">
    <property type="entry name" value="HFD_H3"/>
    <property type="match status" value="1"/>
</dbReference>
<evidence type="ECO:0000256" key="2">
    <source>
        <dbReference type="ARBA" id="ARBA00004286"/>
    </source>
</evidence>
<dbReference type="PANTHER" id="PTHR45810:SF17">
    <property type="entry name" value="HISTONE H3-LIKE CENTROMERIC PROTEIN A"/>
    <property type="match status" value="1"/>
</dbReference>
<dbReference type="GeneID" id="109409461"/>
<evidence type="ECO:0000256" key="4">
    <source>
        <dbReference type="ARBA" id="ARBA00022454"/>
    </source>
</evidence>
<feature type="compositionally biased region" description="Basic and acidic residues" evidence="8">
    <location>
        <begin position="85"/>
        <end position="94"/>
    </location>
</feature>
<comment type="subcellular location">
    <subcellularLocation>
        <location evidence="2">Chromosome</location>
    </subcellularLocation>
    <subcellularLocation>
        <location evidence="1">Nucleus</location>
    </subcellularLocation>
</comment>
<keyword evidence="4" id="KW-0158">Chromosome</keyword>
<evidence type="ECO:0000259" key="9">
    <source>
        <dbReference type="Pfam" id="PF00125"/>
    </source>
</evidence>
<dbReference type="Proteomes" id="UP000069940">
    <property type="component" value="Unassembled WGS sequence"/>
</dbReference>
<comment type="similarity">
    <text evidence="3">Belongs to the histone H3 family.</text>
</comment>